<dbReference type="EC" id="3.1.26.5" evidence="6 7"/>
<dbReference type="GO" id="GO:0030677">
    <property type="term" value="C:ribonuclease P complex"/>
    <property type="evidence" value="ECO:0007669"/>
    <property type="project" value="TreeGrafter"/>
</dbReference>
<evidence type="ECO:0000256" key="1">
    <source>
        <dbReference type="ARBA" id="ARBA00022694"/>
    </source>
</evidence>
<evidence type="ECO:0000256" key="3">
    <source>
        <dbReference type="ARBA" id="ARBA00022759"/>
    </source>
</evidence>
<dbReference type="InterPro" id="IPR020568">
    <property type="entry name" value="Ribosomal_Su5_D2-typ_SF"/>
</dbReference>
<keyword evidence="4 6" id="KW-0378">Hydrolase</keyword>
<reference evidence="8" key="1">
    <citation type="submission" date="2020-04" db="EMBL/GenBank/DDBJ databases">
        <authorList>
            <person name="Zhang T."/>
        </authorList>
    </citation>
    <scope>NUCLEOTIDE SEQUENCE</scope>
    <source>
        <strain evidence="8">HKST-UBA16</strain>
    </source>
</reference>
<comment type="function">
    <text evidence="6">RNaseP catalyzes the removal of the 5'-leader sequence from pre-tRNA to produce the mature 5'-terminus. It can also cleave other RNA substrates such as 4.5S RNA. The protein component plays an auxiliary but essential role in vivo by binding to the 5'-leader sequence and broadening the substrate specificity of the ribozyme.</text>
</comment>
<proteinExistence type="inferred from homology"/>
<keyword evidence="1 6" id="KW-0819">tRNA processing</keyword>
<evidence type="ECO:0000256" key="4">
    <source>
        <dbReference type="ARBA" id="ARBA00022801"/>
    </source>
</evidence>
<dbReference type="PANTHER" id="PTHR33992:SF1">
    <property type="entry name" value="RIBONUCLEASE P PROTEIN COMPONENT"/>
    <property type="match status" value="1"/>
</dbReference>
<dbReference type="AlphaFoldDB" id="A0A955I597"/>
<dbReference type="GO" id="GO:0004526">
    <property type="term" value="F:ribonuclease P activity"/>
    <property type="evidence" value="ECO:0007669"/>
    <property type="project" value="UniProtKB-UniRule"/>
</dbReference>
<evidence type="ECO:0000256" key="5">
    <source>
        <dbReference type="ARBA" id="ARBA00022884"/>
    </source>
</evidence>
<dbReference type="NCBIfam" id="TIGR00188">
    <property type="entry name" value="rnpA"/>
    <property type="match status" value="1"/>
</dbReference>
<sequence>MLNKQNRLNSARLFNTVYKYGRKRKSEYGMFVALLDKNYSAENPSVCPAKFGFIVKKKIGNAVQRHKMTRWLRELSREALKASSSRLDGLIISYIAFTLPASYQELKKDFEEALESLLKEYER</sequence>
<dbReference type="HAMAP" id="MF_00227">
    <property type="entry name" value="RNase_P"/>
    <property type="match status" value="1"/>
</dbReference>
<protein>
    <recommendedName>
        <fullName evidence="6 7">Ribonuclease P protein component</fullName>
        <shortName evidence="6">RNase P protein</shortName>
        <shortName evidence="6">RNaseP protein</shortName>
        <ecNumber evidence="6 7">3.1.26.5</ecNumber>
    </recommendedName>
    <alternativeName>
        <fullName evidence="6">Protein C5</fullName>
    </alternativeName>
</protein>
<dbReference type="Proteomes" id="UP000748332">
    <property type="component" value="Unassembled WGS sequence"/>
</dbReference>
<comment type="catalytic activity">
    <reaction evidence="6">
        <text>Endonucleolytic cleavage of RNA, removing 5'-extranucleotides from tRNA precursor.</text>
        <dbReference type="EC" id="3.1.26.5"/>
    </reaction>
</comment>
<reference evidence="8" key="2">
    <citation type="journal article" date="2021" name="Microbiome">
        <title>Successional dynamics and alternative stable states in a saline activated sludge microbial community over 9 years.</title>
        <authorList>
            <person name="Wang Y."/>
            <person name="Ye J."/>
            <person name="Ju F."/>
            <person name="Liu L."/>
            <person name="Boyd J.A."/>
            <person name="Deng Y."/>
            <person name="Parks D.H."/>
            <person name="Jiang X."/>
            <person name="Yin X."/>
            <person name="Woodcroft B.J."/>
            <person name="Tyson G.W."/>
            <person name="Hugenholtz P."/>
            <person name="Polz M.F."/>
            <person name="Zhang T."/>
        </authorList>
    </citation>
    <scope>NUCLEOTIDE SEQUENCE</scope>
    <source>
        <strain evidence="8">HKST-UBA16</strain>
    </source>
</reference>
<comment type="caution">
    <text evidence="8">The sequence shown here is derived from an EMBL/GenBank/DDBJ whole genome shotgun (WGS) entry which is preliminary data.</text>
</comment>
<keyword evidence="5 6" id="KW-0694">RNA-binding</keyword>
<dbReference type="Gene3D" id="3.30.230.10">
    <property type="match status" value="1"/>
</dbReference>
<evidence type="ECO:0000256" key="2">
    <source>
        <dbReference type="ARBA" id="ARBA00022722"/>
    </source>
</evidence>
<keyword evidence="3 6" id="KW-0255">Endonuclease</keyword>
<dbReference type="InterPro" id="IPR000100">
    <property type="entry name" value="RNase_P"/>
</dbReference>
<dbReference type="PANTHER" id="PTHR33992">
    <property type="entry name" value="RIBONUCLEASE P PROTEIN COMPONENT"/>
    <property type="match status" value="1"/>
</dbReference>
<evidence type="ECO:0000256" key="7">
    <source>
        <dbReference type="NCBIfam" id="TIGR00188"/>
    </source>
</evidence>
<keyword evidence="2 6" id="KW-0540">Nuclease</keyword>
<dbReference type="GO" id="GO:0001682">
    <property type="term" value="P:tRNA 5'-leader removal"/>
    <property type="evidence" value="ECO:0007669"/>
    <property type="project" value="UniProtKB-UniRule"/>
</dbReference>
<comment type="subunit">
    <text evidence="6">Consists of a catalytic RNA component (M1 or rnpB) and a protein subunit.</text>
</comment>
<dbReference type="InterPro" id="IPR014721">
    <property type="entry name" value="Ribsml_uS5_D2-typ_fold_subgr"/>
</dbReference>
<dbReference type="GO" id="GO:0000049">
    <property type="term" value="F:tRNA binding"/>
    <property type="evidence" value="ECO:0007669"/>
    <property type="project" value="UniProtKB-UniRule"/>
</dbReference>
<evidence type="ECO:0000313" key="8">
    <source>
        <dbReference type="EMBL" id="MCA9374773.1"/>
    </source>
</evidence>
<dbReference type="SUPFAM" id="SSF54211">
    <property type="entry name" value="Ribosomal protein S5 domain 2-like"/>
    <property type="match status" value="1"/>
</dbReference>
<accession>A0A955I597</accession>
<dbReference type="EMBL" id="JAGQLM010000017">
    <property type="protein sequence ID" value="MCA9374773.1"/>
    <property type="molecule type" value="Genomic_DNA"/>
</dbReference>
<name>A0A955I597_9BACT</name>
<comment type="similarity">
    <text evidence="6">Belongs to the RnpA family.</text>
</comment>
<evidence type="ECO:0000313" key="9">
    <source>
        <dbReference type="Proteomes" id="UP000748332"/>
    </source>
</evidence>
<dbReference type="Pfam" id="PF00825">
    <property type="entry name" value="Ribonuclease_P"/>
    <property type="match status" value="1"/>
</dbReference>
<gene>
    <name evidence="6 8" type="primary">rnpA</name>
    <name evidence="8" type="ORF">KC622_00415</name>
</gene>
<evidence type="ECO:0000256" key="6">
    <source>
        <dbReference type="HAMAP-Rule" id="MF_00227"/>
    </source>
</evidence>
<dbReference type="GO" id="GO:0042781">
    <property type="term" value="F:3'-tRNA processing endoribonuclease activity"/>
    <property type="evidence" value="ECO:0007669"/>
    <property type="project" value="TreeGrafter"/>
</dbReference>
<organism evidence="8 9">
    <name type="scientific">Candidatus Dojkabacteria bacterium</name>
    <dbReference type="NCBI Taxonomy" id="2099670"/>
    <lineage>
        <taxon>Bacteria</taxon>
        <taxon>Candidatus Dojkabacteria</taxon>
    </lineage>
</organism>